<comment type="similarity">
    <text evidence="6">Belongs to the IL-17 family.</text>
</comment>
<evidence type="ECO:0000256" key="19">
    <source>
        <dbReference type="ARBA" id="ARBA00023315"/>
    </source>
</evidence>
<gene>
    <name evidence="32" type="ORF">EOD39_6078</name>
</gene>
<feature type="domain" description="AB hydrolase-1" evidence="31">
    <location>
        <begin position="183"/>
        <end position="438"/>
    </location>
</feature>
<dbReference type="GO" id="GO:0005125">
    <property type="term" value="F:cytokine activity"/>
    <property type="evidence" value="ECO:0007669"/>
    <property type="project" value="InterPro"/>
</dbReference>
<comment type="subcellular location">
    <subcellularLocation>
        <location evidence="3">Cytoplasm</location>
    </subcellularLocation>
    <subcellularLocation>
        <location evidence="4">Lipid droplet</location>
    </subcellularLocation>
    <subcellularLocation>
        <location evidence="5">Secreted</location>
    </subcellularLocation>
</comment>
<comment type="function">
    <text evidence="24">Coenzyme A-dependent lysophosphatidic acid acyltransferase that catalyzes the transfer of an acyl group on a lysophosphatidic acid. Functions preferentially with 1-oleoyl-lysophosphatidic acid followed by 1-palmitoyl-lysophosphatidic acid, 1-stearoyl-lysophosphatidic acid and 1-arachidonoyl-lysophosphatidic acid as lipid acceptor. Functions preferentially with arachidonoyl-CoA followed by oleoyl-CoA as acyl group donors. Functions in phosphatidic acid biosynthesis. May regulate the cellular storage of triacylglycerol through activation of the phospholipase PNPLA2. Involved in keratinocyte differentiation. Regulates lipid droplet fusion.</text>
</comment>
<dbReference type="GO" id="GO:0006631">
    <property type="term" value="P:fatty acid metabolic process"/>
    <property type="evidence" value="ECO:0007669"/>
    <property type="project" value="UniProtKB-KW"/>
</dbReference>
<dbReference type="PANTHER" id="PTHR42886:SF34">
    <property type="entry name" value="1-ACYLGLYCEROL-3-PHOSPHATE O-ACYLTRANSFERASE ABHD5"/>
    <property type="match status" value="1"/>
</dbReference>
<keyword evidence="8" id="KW-0963">Cytoplasm</keyword>
<dbReference type="Proteomes" id="UP000289886">
    <property type="component" value="Unassembled WGS sequence"/>
</dbReference>
<dbReference type="InterPro" id="IPR029034">
    <property type="entry name" value="Cystine-knot_cytokine"/>
</dbReference>
<evidence type="ECO:0000259" key="31">
    <source>
        <dbReference type="Pfam" id="PF00561"/>
    </source>
</evidence>
<dbReference type="InterPro" id="IPR010345">
    <property type="entry name" value="IL-17_fam"/>
</dbReference>
<evidence type="ECO:0000256" key="13">
    <source>
        <dbReference type="ARBA" id="ARBA00022729"/>
    </source>
</evidence>
<keyword evidence="13" id="KW-0732">Signal</keyword>
<dbReference type="AlphaFoldDB" id="A0A444UBR6"/>
<comment type="caution">
    <text evidence="32">The sequence shown here is derived from an EMBL/GenBank/DDBJ whole genome shotgun (WGS) entry which is preliminary data.</text>
</comment>
<dbReference type="PANTHER" id="PTHR42886">
    <property type="entry name" value="RE40534P-RELATED"/>
    <property type="match status" value="1"/>
</dbReference>
<evidence type="ECO:0000256" key="15">
    <source>
        <dbReference type="ARBA" id="ARBA00022832"/>
    </source>
</evidence>
<keyword evidence="17" id="KW-0594">Phospholipid biosynthesis</keyword>
<evidence type="ECO:0000256" key="22">
    <source>
        <dbReference type="ARBA" id="ARBA00040731"/>
    </source>
</evidence>
<evidence type="ECO:0000256" key="29">
    <source>
        <dbReference type="ARBA" id="ARBA00048770"/>
    </source>
</evidence>
<evidence type="ECO:0000256" key="27">
    <source>
        <dbReference type="ARBA" id="ARBA00047849"/>
    </source>
</evidence>
<evidence type="ECO:0000256" key="24">
    <source>
        <dbReference type="ARBA" id="ARBA00045357"/>
    </source>
</evidence>
<evidence type="ECO:0000256" key="10">
    <source>
        <dbReference type="ARBA" id="ARBA00022525"/>
    </source>
</evidence>
<dbReference type="InterPro" id="IPR000073">
    <property type="entry name" value="AB_hydrolase_1"/>
</dbReference>
<dbReference type="GO" id="GO:0005811">
    <property type="term" value="C:lipid droplet"/>
    <property type="evidence" value="ECO:0007669"/>
    <property type="project" value="UniProtKB-SubCell"/>
</dbReference>
<evidence type="ECO:0000256" key="14">
    <source>
        <dbReference type="ARBA" id="ARBA00022782"/>
    </source>
</evidence>
<comment type="catalytic activity">
    <reaction evidence="2">
        <text>1-(9Z-octadecenoyl)-sn-glycero-3-phosphate + hexadecanoyl-CoA = 1-(9Z)-octadecenoyl-2-hexadecanoyl-sn-glycero-3-phosphate + CoA</text>
        <dbReference type="Rhea" id="RHEA:37143"/>
        <dbReference type="ChEBI" id="CHEBI:57287"/>
        <dbReference type="ChEBI" id="CHEBI:57379"/>
        <dbReference type="ChEBI" id="CHEBI:74544"/>
        <dbReference type="ChEBI" id="CHEBI:74551"/>
    </reaction>
    <physiologicalReaction direction="left-to-right" evidence="2">
        <dbReference type="Rhea" id="RHEA:37144"/>
    </physiologicalReaction>
</comment>
<evidence type="ECO:0000256" key="30">
    <source>
        <dbReference type="ARBA" id="ARBA00049561"/>
    </source>
</evidence>
<comment type="catalytic activity">
    <reaction evidence="29">
        <text>1-(9Z-octadecenoyl)-sn-glycero-3-phosphate + (5Z,8Z,11Z,14Z)-eicosatetraenoyl-CoA = 1-(9Z)-octadecenoyl-2-(5Z,8Z,11Z,14Z)-eicosatetraenoyl-sn-glycero-3-phosphate + CoA</text>
        <dbReference type="Rhea" id="RHEA:37443"/>
        <dbReference type="ChEBI" id="CHEBI:57287"/>
        <dbReference type="ChEBI" id="CHEBI:57368"/>
        <dbReference type="ChEBI" id="CHEBI:74544"/>
        <dbReference type="ChEBI" id="CHEBI:74928"/>
    </reaction>
    <physiologicalReaction direction="left-to-right" evidence="29">
        <dbReference type="Rhea" id="RHEA:37444"/>
    </physiologicalReaction>
</comment>
<dbReference type="GO" id="GO:0005739">
    <property type="term" value="C:mitochondrion"/>
    <property type="evidence" value="ECO:0007669"/>
    <property type="project" value="TreeGrafter"/>
</dbReference>
<keyword evidence="16" id="KW-0443">Lipid metabolism</keyword>
<evidence type="ECO:0000256" key="28">
    <source>
        <dbReference type="ARBA" id="ARBA00048632"/>
    </source>
</evidence>
<sequence length="552" mass="61899">MAPLEDMSECRHEIPHHILEKRLKTNRNPVPWGTRPAKKQCPEWSPSLLASSNVRDRSLSPWSYRLNVEPGRFPECILEAYCLCDGCLDLRHLKLIFNVISLPVTRTEKVYRIEPCGNGKFKSWWISSWLPTWCPTSLSLLKDAEDKMLESITSKFSKHYILISNGNRIWTLSFNGNISSKTPLVLIHGFGGGVALWALNVDALCQQRTVYVFDLLGFGRSSRPHFSSDSEEAENQFVESVEEWRAMVGVETMILLGHNLGGYLAAAYTLRYPSRVKHLILVEPWGFPERPNNPDQEQPIPVWIKAVGAMLSPFNPLAGLRMAGPLGPSLVQRLRPDFKRKYSTLFEDNTVTEYIYHCNVQTPSGETAFKNMTIPYGWAKRPMLHRVGLIQEDIPITVIYGARSCIDGNSGNAIKQLRPNSHVETVAIRGAGHYVYADQPEDFNQKVIEICNSVESTSTAAGPSSSALSEVRASAEIVCRFCTVQYLYRTRNEVNAPVPYRTDPGTELSGYRSGATPVHVRTEVLNVGKECLAKGVISLKTQNTVQSPFKLS</sequence>
<keyword evidence="11" id="KW-0551">Lipid droplet</keyword>
<evidence type="ECO:0000256" key="7">
    <source>
        <dbReference type="ARBA" id="ARBA00013211"/>
    </source>
</evidence>
<dbReference type="SUPFAM" id="SSF53474">
    <property type="entry name" value="alpha/beta-Hydrolases"/>
    <property type="match status" value="1"/>
</dbReference>
<keyword evidence="33" id="KW-1185">Reference proteome</keyword>
<accession>A0A444UBR6</accession>
<evidence type="ECO:0000256" key="25">
    <source>
        <dbReference type="ARBA" id="ARBA00047525"/>
    </source>
</evidence>
<evidence type="ECO:0000313" key="32">
    <source>
        <dbReference type="EMBL" id="RXM32599.1"/>
    </source>
</evidence>
<organism evidence="32 33">
    <name type="scientific">Acipenser ruthenus</name>
    <name type="common">Sterlet sturgeon</name>
    <dbReference type="NCBI Taxonomy" id="7906"/>
    <lineage>
        <taxon>Eukaryota</taxon>
        <taxon>Metazoa</taxon>
        <taxon>Chordata</taxon>
        <taxon>Craniata</taxon>
        <taxon>Vertebrata</taxon>
        <taxon>Euteleostomi</taxon>
        <taxon>Actinopterygii</taxon>
        <taxon>Chondrostei</taxon>
        <taxon>Acipenseriformes</taxon>
        <taxon>Acipenseridae</taxon>
        <taxon>Acipenser</taxon>
    </lineage>
</organism>
<dbReference type="SUPFAM" id="SSF57501">
    <property type="entry name" value="Cystine-knot cytokines"/>
    <property type="match status" value="1"/>
</dbReference>
<protein>
    <recommendedName>
        <fullName evidence="22">1-acylglycerol-3-phosphate O-acyltransferase ABHD5</fullName>
        <ecNumber evidence="7">2.3.1.51</ecNumber>
    </recommendedName>
    <alternativeName>
        <fullName evidence="23">Abhydrolase domain-containing protein 5</fullName>
    </alternativeName>
</protein>
<comment type="similarity">
    <text evidence="21">Belongs to the peptidase S33 family. ABHD4/ABHD5 subfamily.</text>
</comment>
<evidence type="ECO:0000256" key="5">
    <source>
        <dbReference type="ARBA" id="ARBA00004613"/>
    </source>
</evidence>
<dbReference type="GO" id="GO:0052689">
    <property type="term" value="F:carboxylic ester hydrolase activity"/>
    <property type="evidence" value="ECO:0007669"/>
    <property type="project" value="TreeGrafter"/>
</dbReference>
<keyword evidence="18" id="KW-1208">Phospholipid metabolism</keyword>
<evidence type="ECO:0000256" key="17">
    <source>
        <dbReference type="ARBA" id="ARBA00023209"/>
    </source>
</evidence>
<dbReference type="Pfam" id="PF00561">
    <property type="entry name" value="Abhydrolase_1"/>
    <property type="match status" value="1"/>
</dbReference>
<dbReference type="Gene3D" id="3.40.50.1820">
    <property type="entry name" value="alpha/beta hydrolase"/>
    <property type="match status" value="1"/>
</dbReference>
<evidence type="ECO:0000256" key="18">
    <source>
        <dbReference type="ARBA" id="ARBA00023264"/>
    </source>
</evidence>
<evidence type="ECO:0000256" key="12">
    <source>
        <dbReference type="ARBA" id="ARBA00022679"/>
    </source>
</evidence>
<dbReference type="GO" id="GO:0006654">
    <property type="term" value="P:phosphatidic acid biosynthetic process"/>
    <property type="evidence" value="ECO:0007669"/>
    <property type="project" value="TreeGrafter"/>
</dbReference>
<evidence type="ECO:0000256" key="1">
    <source>
        <dbReference type="ARBA" id="ARBA00000300"/>
    </source>
</evidence>
<dbReference type="GO" id="GO:0005576">
    <property type="term" value="C:extracellular region"/>
    <property type="evidence" value="ECO:0007669"/>
    <property type="project" value="UniProtKB-SubCell"/>
</dbReference>
<keyword evidence="12 32" id="KW-0808">Transferase</keyword>
<dbReference type="EC" id="2.3.1.51" evidence="7"/>
<evidence type="ECO:0000256" key="16">
    <source>
        <dbReference type="ARBA" id="ARBA00023098"/>
    </source>
</evidence>
<keyword evidence="14" id="KW-0221">Differentiation</keyword>
<dbReference type="GO" id="GO:0055088">
    <property type="term" value="P:lipid homeostasis"/>
    <property type="evidence" value="ECO:0007669"/>
    <property type="project" value="TreeGrafter"/>
</dbReference>
<keyword evidence="9" id="KW-0444">Lipid biosynthesis</keyword>
<dbReference type="Gene3D" id="2.10.90.10">
    <property type="entry name" value="Cystine-knot cytokines"/>
    <property type="match status" value="1"/>
</dbReference>
<comment type="catalytic activity">
    <reaction evidence="30">
        <text>1-(9Z-octadecenoyl)-sn-glycero-3-phosphate + (9Z)-octadecenoyl-CoA = 1,2-di-(9Z-octadecenoyl)-sn-glycero-3-phosphate + CoA</text>
        <dbReference type="Rhea" id="RHEA:37131"/>
        <dbReference type="ChEBI" id="CHEBI:57287"/>
        <dbReference type="ChEBI" id="CHEBI:57387"/>
        <dbReference type="ChEBI" id="CHEBI:74544"/>
        <dbReference type="ChEBI" id="CHEBI:74546"/>
    </reaction>
    <physiologicalReaction direction="left-to-right" evidence="30">
        <dbReference type="Rhea" id="RHEA:37132"/>
    </physiologicalReaction>
</comment>
<keyword evidence="15" id="KW-0276">Fatty acid metabolism</keyword>
<evidence type="ECO:0000256" key="23">
    <source>
        <dbReference type="ARBA" id="ARBA00042413"/>
    </source>
</evidence>
<comment type="catalytic activity">
    <reaction evidence="25">
        <text>1-hexadecanoyl-sn-glycero-3-phosphate + (9Z)-octadecenoyl-CoA = 1-hexadecanoyl-2-(9Z-octadecenoyl)-sn-glycero-3-phosphate + CoA</text>
        <dbReference type="Rhea" id="RHEA:33187"/>
        <dbReference type="ChEBI" id="CHEBI:57287"/>
        <dbReference type="ChEBI" id="CHEBI:57387"/>
        <dbReference type="ChEBI" id="CHEBI:57518"/>
        <dbReference type="ChEBI" id="CHEBI:64839"/>
    </reaction>
    <physiologicalReaction direction="left-to-right" evidence="25">
        <dbReference type="Rhea" id="RHEA:33188"/>
    </physiologicalReaction>
</comment>
<evidence type="ECO:0000256" key="6">
    <source>
        <dbReference type="ARBA" id="ARBA00007236"/>
    </source>
</evidence>
<dbReference type="Pfam" id="PF06083">
    <property type="entry name" value="IL17"/>
    <property type="match status" value="1"/>
</dbReference>
<name>A0A444UBR6_ACIRT</name>
<comment type="catalytic activity">
    <reaction evidence="26">
        <text>1-octadecanoyl-sn-glycero-3-phosphate + (9Z)-octadecenoyl-CoA = 1-octadecanoyl-2-(9Z-octadecenoyl)-sn-glycero-3-phosphate + CoA</text>
        <dbReference type="Rhea" id="RHEA:37163"/>
        <dbReference type="ChEBI" id="CHEBI:57287"/>
        <dbReference type="ChEBI" id="CHEBI:57387"/>
        <dbReference type="ChEBI" id="CHEBI:74560"/>
        <dbReference type="ChEBI" id="CHEBI:74565"/>
    </reaction>
    <physiologicalReaction direction="left-to-right" evidence="26">
        <dbReference type="Rhea" id="RHEA:37164"/>
    </physiologicalReaction>
</comment>
<dbReference type="PRINTS" id="PR00111">
    <property type="entry name" value="ABHYDROLASE"/>
</dbReference>
<evidence type="ECO:0000256" key="3">
    <source>
        <dbReference type="ARBA" id="ARBA00004496"/>
    </source>
</evidence>
<comment type="catalytic activity">
    <reaction evidence="27">
        <text>eicosanoyl-CoA + 1-(9Z-octadecenoyl)-sn-glycero-3-phosphate = 1-(9Z)-octadecenoyl-2-eicosanoyl-sn-glycero-3-phosphate + CoA</text>
        <dbReference type="Rhea" id="RHEA:37451"/>
        <dbReference type="ChEBI" id="CHEBI:57287"/>
        <dbReference type="ChEBI" id="CHEBI:57380"/>
        <dbReference type="ChEBI" id="CHEBI:74544"/>
        <dbReference type="ChEBI" id="CHEBI:74937"/>
    </reaction>
    <physiologicalReaction direction="left-to-right" evidence="27">
        <dbReference type="Rhea" id="RHEA:37452"/>
    </physiologicalReaction>
</comment>
<evidence type="ECO:0000256" key="26">
    <source>
        <dbReference type="ARBA" id="ARBA00047543"/>
    </source>
</evidence>
<keyword evidence="19 32" id="KW-0012">Acyltransferase</keyword>
<evidence type="ECO:0000256" key="11">
    <source>
        <dbReference type="ARBA" id="ARBA00022677"/>
    </source>
</evidence>
<evidence type="ECO:0000256" key="8">
    <source>
        <dbReference type="ARBA" id="ARBA00022490"/>
    </source>
</evidence>
<dbReference type="GO" id="GO:0010898">
    <property type="term" value="P:positive regulation of triglyceride catabolic process"/>
    <property type="evidence" value="ECO:0007669"/>
    <property type="project" value="TreeGrafter"/>
</dbReference>
<comment type="catalytic activity">
    <reaction evidence="28">
        <text>1-(5Z,8Z,11Z,14Z-eicosatetraenoyl)-sn-glycero-3-phosphate + (9Z)-octadecenoyl-CoA = 1-(5Z,8Z,11Z,14Z)-eicosatetraenoyl-2-(9Z)-octadecenoyl-sn-glycero-3-phosphate + CoA</text>
        <dbReference type="Rhea" id="RHEA:37455"/>
        <dbReference type="ChEBI" id="CHEBI:57287"/>
        <dbReference type="ChEBI" id="CHEBI:57387"/>
        <dbReference type="ChEBI" id="CHEBI:74938"/>
        <dbReference type="ChEBI" id="CHEBI:74941"/>
    </reaction>
    <physiologicalReaction direction="left-to-right" evidence="28">
        <dbReference type="Rhea" id="RHEA:37456"/>
    </physiologicalReaction>
</comment>
<dbReference type="GO" id="GO:0010891">
    <property type="term" value="P:negative regulation of triglyceride storage"/>
    <property type="evidence" value="ECO:0007669"/>
    <property type="project" value="TreeGrafter"/>
</dbReference>
<dbReference type="GO" id="GO:0003841">
    <property type="term" value="F:1-acylglycerol-3-phosphate O-acyltransferase activity"/>
    <property type="evidence" value="ECO:0007669"/>
    <property type="project" value="UniProtKB-EC"/>
</dbReference>
<dbReference type="GO" id="GO:0030154">
    <property type="term" value="P:cell differentiation"/>
    <property type="evidence" value="ECO:0007669"/>
    <property type="project" value="UniProtKB-KW"/>
</dbReference>
<keyword evidence="10" id="KW-0964">Secreted</keyword>
<evidence type="ECO:0000313" key="33">
    <source>
        <dbReference type="Proteomes" id="UP000289886"/>
    </source>
</evidence>
<dbReference type="InterPro" id="IPR029058">
    <property type="entry name" value="AB_hydrolase_fold"/>
</dbReference>
<comment type="catalytic activity">
    <reaction evidence="20">
        <text>1-(9Z-octadecenoyl)-sn-glycero-3-phosphate + octadecanoyl-CoA = 1-(9Z-octadecenoyl)-2-octadecanoyl-sn-glycero-3-phosphate + CoA</text>
        <dbReference type="Rhea" id="RHEA:37147"/>
        <dbReference type="ChEBI" id="CHEBI:57287"/>
        <dbReference type="ChEBI" id="CHEBI:57394"/>
        <dbReference type="ChEBI" id="CHEBI:74544"/>
        <dbReference type="ChEBI" id="CHEBI:74552"/>
    </reaction>
    <physiologicalReaction direction="left-to-right" evidence="20">
        <dbReference type="Rhea" id="RHEA:37148"/>
    </physiologicalReaction>
</comment>
<evidence type="ECO:0000256" key="2">
    <source>
        <dbReference type="ARBA" id="ARBA00000816"/>
    </source>
</evidence>
<comment type="catalytic activity">
    <reaction evidence="1">
        <text>a 1-acyl-sn-glycero-3-phosphate + an acyl-CoA = a 1,2-diacyl-sn-glycero-3-phosphate + CoA</text>
        <dbReference type="Rhea" id="RHEA:19709"/>
        <dbReference type="ChEBI" id="CHEBI:57287"/>
        <dbReference type="ChEBI" id="CHEBI:57970"/>
        <dbReference type="ChEBI" id="CHEBI:58342"/>
        <dbReference type="ChEBI" id="CHEBI:58608"/>
        <dbReference type="EC" id="2.3.1.51"/>
    </reaction>
    <physiologicalReaction direction="left-to-right" evidence="1">
        <dbReference type="Rhea" id="RHEA:19710"/>
    </physiologicalReaction>
</comment>
<evidence type="ECO:0000256" key="4">
    <source>
        <dbReference type="ARBA" id="ARBA00004502"/>
    </source>
</evidence>
<dbReference type="FunFam" id="3.40.50.1820:FF:000019">
    <property type="entry name" value="1-acylglycerol-3-phosphate O-acyltransferase ABHD5"/>
    <property type="match status" value="1"/>
</dbReference>
<evidence type="ECO:0000256" key="21">
    <source>
        <dbReference type="ARBA" id="ARBA00038097"/>
    </source>
</evidence>
<evidence type="ECO:0000256" key="20">
    <source>
        <dbReference type="ARBA" id="ARBA00036296"/>
    </source>
</evidence>
<dbReference type="EMBL" id="SCEB01214886">
    <property type="protein sequence ID" value="RXM32599.1"/>
    <property type="molecule type" value="Genomic_DNA"/>
</dbReference>
<evidence type="ECO:0000256" key="9">
    <source>
        <dbReference type="ARBA" id="ARBA00022516"/>
    </source>
</evidence>
<proteinExistence type="inferred from homology"/>
<reference evidence="32 33" key="1">
    <citation type="submission" date="2019-01" db="EMBL/GenBank/DDBJ databases">
        <title>Draft Genome and Complete Hox-Cluster Characterization of the Sterlet Sturgeon (Acipenser ruthenus).</title>
        <authorList>
            <person name="Wei Q."/>
        </authorList>
    </citation>
    <scope>NUCLEOTIDE SEQUENCE [LARGE SCALE GENOMIC DNA]</scope>
    <source>
        <strain evidence="32">WHYD16114868_AA</strain>
        <tissue evidence="32">Blood</tissue>
    </source>
</reference>